<name>A0A437GYW4_9SPHN</name>
<dbReference type="EMBL" id="RXOL01000002">
    <property type="protein sequence ID" value="RVQ67849.1"/>
    <property type="molecule type" value="Genomic_DNA"/>
</dbReference>
<dbReference type="PRINTS" id="PR01607">
    <property type="entry name" value="APYRASEFAMLY"/>
</dbReference>
<dbReference type="InterPro" id="IPR006179">
    <property type="entry name" value="5_nucleotidase/apyrase"/>
</dbReference>
<dbReference type="PROSITE" id="PS51257">
    <property type="entry name" value="PROKAR_LIPOPROTEIN"/>
    <property type="match status" value="1"/>
</dbReference>
<dbReference type="PANTHER" id="PTHR11575">
    <property type="entry name" value="5'-NUCLEOTIDASE-RELATED"/>
    <property type="match status" value="1"/>
</dbReference>
<evidence type="ECO:0000259" key="3">
    <source>
        <dbReference type="Pfam" id="PF00149"/>
    </source>
</evidence>
<dbReference type="PANTHER" id="PTHR11575:SF24">
    <property type="entry name" value="5'-NUCLEOTIDASE"/>
    <property type="match status" value="1"/>
</dbReference>
<dbReference type="Proteomes" id="UP000283003">
    <property type="component" value="Unassembled WGS sequence"/>
</dbReference>
<evidence type="ECO:0000256" key="1">
    <source>
        <dbReference type="ARBA" id="ARBA00022729"/>
    </source>
</evidence>
<evidence type="ECO:0000256" key="2">
    <source>
        <dbReference type="RuleBase" id="RU362119"/>
    </source>
</evidence>
<dbReference type="SUPFAM" id="SSF56300">
    <property type="entry name" value="Metallo-dependent phosphatases"/>
    <property type="match status" value="1"/>
</dbReference>
<dbReference type="Pfam" id="PF02872">
    <property type="entry name" value="5_nucleotid_C"/>
    <property type="match status" value="1"/>
</dbReference>
<dbReference type="GO" id="GO:0030288">
    <property type="term" value="C:outer membrane-bounded periplasmic space"/>
    <property type="evidence" value="ECO:0007669"/>
    <property type="project" value="TreeGrafter"/>
</dbReference>
<dbReference type="GO" id="GO:0008253">
    <property type="term" value="F:5'-nucleotidase activity"/>
    <property type="evidence" value="ECO:0007669"/>
    <property type="project" value="TreeGrafter"/>
</dbReference>
<gene>
    <name evidence="5" type="ORF">EKN06_06345</name>
</gene>
<dbReference type="OrthoDB" id="9803927at2"/>
<feature type="domain" description="Calcineurin-like phosphoesterase" evidence="3">
    <location>
        <begin position="38"/>
        <end position="293"/>
    </location>
</feature>
<keyword evidence="2" id="KW-0378">Hydrolase</keyword>
<feature type="domain" description="5'-Nucleotidase C-terminal" evidence="4">
    <location>
        <begin position="391"/>
        <end position="547"/>
    </location>
</feature>
<dbReference type="GO" id="GO:0000166">
    <property type="term" value="F:nucleotide binding"/>
    <property type="evidence" value="ECO:0007669"/>
    <property type="project" value="UniProtKB-KW"/>
</dbReference>
<evidence type="ECO:0000313" key="5">
    <source>
        <dbReference type="EMBL" id="RVQ67849.1"/>
    </source>
</evidence>
<accession>A0A437GYW4</accession>
<dbReference type="AlphaFoldDB" id="A0A437GYW4"/>
<dbReference type="InterPro" id="IPR004843">
    <property type="entry name" value="Calcineurin-like_PHP"/>
</dbReference>
<dbReference type="Pfam" id="PF00149">
    <property type="entry name" value="Metallophos"/>
    <property type="match status" value="1"/>
</dbReference>
<keyword evidence="6" id="KW-1185">Reference proteome</keyword>
<dbReference type="GO" id="GO:0009166">
    <property type="term" value="P:nucleotide catabolic process"/>
    <property type="evidence" value="ECO:0007669"/>
    <property type="project" value="InterPro"/>
</dbReference>
<proteinExistence type="inferred from homology"/>
<sequence>MRPLLPLAALSLTISACATLPGTERTGPVSSPQPVTVRIAGMNDFHGNLRPLKSPINVMTPDGKVVQAPAGGAAWLASAIAAIRAQSAYSMVISAGDMIGASPLESAAFLDEPAIGVANRIGVDFNAVGNHEFDKGWRELKRIQDGGCEKFTLREPCAVEPDFAGAQFPFLAANVIGPGGEPLFPAYGLKQFGEGEGSVTVGVVGLPLRDVPDLVTPSGVADLTFGDESDAINRAVDELVIRGADAIVVTIHQGLYTDPGSDANGCNSVSGDLLPILARLDPRVDLVISGHTHFAYVCDFATIDQARPFLVTSAGYGGSLVTDIALTIDPVSNAVVARSARNIVVQSEGMAKDGTPLPVHASLGLIVPDSAVTAYVAQYVGAVDEVARRVVGRLSDEAILPDDDSLETALGDMIADAQLAATRDVGAQIAFMNNSGVRAGLAPNADGAVTFGDIYAAQPFGNTLVTMTLTGDQLLDALEQQFNDNAVKRQILSPSAGFAFSYDRARKEGDRVVSATLDGAAINPLKSYRVTVNSFLAAGGDGFTVFTTGTQTTTGGNDLDTLQSWLGAVPVRQLPVTDRVANLTR</sequence>
<dbReference type="SUPFAM" id="SSF55816">
    <property type="entry name" value="5'-nucleotidase (syn. UDP-sugar hydrolase), C-terminal domain"/>
    <property type="match status" value="1"/>
</dbReference>
<comment type="caution">
    <text evidence="5">The sequence shown here is derived from an EMBL/GenBank/DDBJ whole genome shotgun (WGS) entry which is preliminary data.</text>
</comment>
<dbReference type="InterPro" id="IPR036907">
    <property type="entry name" value="5'-Nucleotdase_C_sf"/>
</dbReference>
<feature type="signal peptide" evidence="2">
    <location>
        <begin position="1"/>
        <end position="18"/>
    </location>
</feature>
<dbReference type="Gene3D" id="3.90.780.10">
    <property type="entry name" value="5'-Nucleotidase, C-terminal domain"/>
    <property type="match status" value="1"/>
</dbReference>
<evidence type="ECO:0000313" key="6">
    <source>
        <dbReference type="Proteomes" id="UP000283003"/>
    </source>
</evidence>
<dbReference type="GO" id="GO:0008768">
    <property type="term" value="F:UDP-sugar diphosphatase activity"/>
    <property type="evidence" value="ECO:0007669"/>
    <property type="project" value="TreeGrafter"/>
</dbReference>
<reference evidence="5 6" key="1">
    <citation type="submission" date="2018-12" db="EMBL/GenBank/DDBJ databases">
        <title>Croceicoccus ponticola sp. nov., a lipolytic bacterium isolated from seawater.</title>
        <authorList>
            <person name="Yoon J.-H."/>
        </authorList>
    </citation>
    <scope>NUCLEOTIDE SEQUENCE [LARGE SCALE GENOMIC DNA]</scope>
    <source>
        <strain evidence="5 6">GM-16</strain>
    </source>
</reference>
<comment type="similarity">
    <text evidence="2">Belongs to the 5'-nucleotidase family.</text>
</comment>
<dbReference type="InterPro" id="IPR008334">
    <property type="entry name" value="5'-Nucleotdase_C"/>
</dbReference>
<protein>
    <submittedName>
        <fullName evidence="5">Bifunctional metallophosphatase/5'-nucleotidase</fullName>
    </submittedName>
</protein>
<organism evidence="5 6">
    <name type="scientific">Croceicoccus ponticola</name>
    <dbReference type="NCBI Taxonomy" id="2217664"/>
    <lineage>
        <taxon>Bacteria</taxon>
        <taxon>Pseudomonadati</taxon>
        <taxon>Pseudomonadota</taxon>
        <taxon>Alphaproteobacteria</taxon>
        <taxon>Sphingomonadales</taxon>
        <taxon>Erythrobacteraceae</taxon>
        <taxon>Croceicoccus</taxon>
    </lineage>
</organism>
<keyword evidence="2" id="KW-0547">Nucleotide-binding</keyword>
<dbReference type="Gene3D" id="3.60.21.10">
    <property type="match status" value="1"/>
</dbReference>
<feature type="chain" id="PRO_5018821025" evidence="2">
    <location>
        <begin position="19"/>
        <end position="585"/>
    </location>
</feature>
<keyword evidence="1 2" id="KW-0732">Signal</keyword>
<dbReference type="InterPro" id="IPR029052">
    <property type="entry name" value="Metallo-depent_PP-like"/>
</dbReference>
<evidence type="ECO:0000259" key="4">
    <source>
        <dbReference type="Pfam" id="PF02872"/>
    </source>
</evidence>